<dbReference type="OrthoDB" id="9785911at2"/>
<keyword evidence="6" id="KW-0961">Cell wall biogenesis/degradation</keyword>
<evidence type="ECO:0000313" key="9">
    <source>
        <dbReference type="Proteomes" id="UP000291758"/>
    </source>
</evidence>
<name>A0A4P6EKA6_9MICO</name>
<evidence type="ECO:0000256" key="3">
    <source>
        <dbReference type="ARBA" id="ARBA00022960"/>
    </source>
</evidence>
<dbReference type="KEGG" id="xyl:ET495_05710"/>
<evidence type="ECO:0000259" key="7">
    <source>
        <dbReference type="Pfam" id="PF13480"/>
    </source>
</evidence>
<comment type="similarity">
    <text evidence="1">Belongs to the FemABX family.</text>
</comment>
<dbReference type="GO" id="GO:0016755">
    <property type="term" value="F:aminoacyltransferase activity"/>
    <property type="evidence" value="ECO:0007669"/>
    <property type="project" value="InterPro"/>
</dbReference>
<keyword evidence="3" id="KW-0133">Cell shape</keyword>
<dbReference type="EMBL" id="CP035495">
    <property type="protein sequence ID" value="QAY62825.1"/>
    <property type="molecule type" value="Genomic_DNA"/>
</dbReference>
<protein>
    <submittedName>
        <fullName evidence="8">Peptidoglycan bridge formation glycyltransferase FemA/FemB family protein</fullName>
    </submittedName>
</protein>
<dbReference type="PANTHER" id="PTHR36174:SF1">
    <property type="entry name" value="LIPID II:GLYCINE GLYCYLTRANSFERASE"/>
    <property type="match status" value="1"/>
</dbReference>
<sequence>MRSSGMSVTVTEVRDRAAWDRAVSGLGGHPLQLWGWGSVKEGGPWTARRIQVADANGAVVGLAQVLVRHLPAPFKALAYVPRGPVVGPDGVGSDDDRAAVAHAVVDWCTQNAGAIGVTFEPDWAAGTALGLPAARPGRNTILYPSTLILDLGREPDALLADMRKSTRYEIRKAARDGLVIRRITTQEEVRQVLDVYRTTAQRAGFVLHDDEYYLAVHRELGDASRLVSAFDEDGNPCCFAWAVASGETAFLLYGGANEAGRRLRATAAVYWASIEDARAKGVRRYDLNGLLNDGIGEFKRSFAKHEDELVGSWDVPLNRPLYALWERALPAAKKAVRAVRSR</sequence>
<proteinExistence type="inferred from homology"/>
<evidence type="ECO:0000256" key="2">
    <source>
        <dbReference type="ARBA" id="ARBA00022679"/>
    </source>
</evidence>
<accession>A0A4P6EKA6</accession>
<dbReference type="PROSITE" id="PS51191">
    <property type="entry name" value="FEMABX"/>
    <property type="match status" value="1"/>
</dbReference>
<evidence type="ECO:0000256" key="4">
    <source>
        <dbReference type="ARBA" id="ARBA00022984"/>
    </source>
</evidence>
<keyword evidence="4" id="KW-0573">Peptidoglycan synthesis</keyword>
<gene>
    <name evidence="8" type="ORF">ET495_05710</name>
</gene>
<dbReference type="SUPFAM" id="SSF55729">
    <property type="entry name" value="Acyl-CoA N-acyltransferases (Nat)"/>
    <property type="match status" value="2"/>
</dbReference>
<evidence type="ECO:0000313" key="8">
    <source>
        <dbReference type="EMBL" id="QAY62825.1"/>
    </source>
</evidence>
<dbReference type="InterPro" id="IPR003447">
    <property type="entry name" value="FEMABX"/>
</dbReference>
<dbReference type="Gene3D" id="3.40.630.30">
    <property type="match status" value="2"/>
</dbReference>
<dbReference type="Proteomes" id="UP000291758">
    <property type="component" value="Chromosome"/>
</dbReference>
<evidence type="ECO:0000256" key="6">
    <source>
        <dbReference type="ARBA" id="ARBA00023316"/>
    </source>
</evidence>
<keyword evidence="9" id="KW-1185">Reference proteome</keyword>
<evidence type="ECO:0000256" key="1">
    <source>
        <dbReference type="ARBA" id="ARBA00009943"/>
    </source>
</evidence>
<dbReference type="GO" id="GO:0071555">
    <property type="term" value="P:cell wall organization"/>
    <property type="evidence" value="ECO:0007669"/>
    <property type="project" value="UniProtKB-KW"/>
</dbReference>
<dbReference type="InterPro" id="IPR016181">
    <property type="entry name" value="Acyl_CoA_acyltransferase"/>
</dbReference>
<feature type="domain" description="BioF2-like acetyltransferase" evidence="7">
    <location>
        <begin position="161"/>
        <end position="289"/>
    </location>
</feature>
<keyword evidence="2 8" id="KW-0808">Transferase</keyword>
<dbReference type="GO" id="GO:0008360">
    <property type="term" value="P:regulation of cell shape"/>
    <property type="evidence" value="ECO:0007669"/>
    <property type="project" value="UniProtKB-KW"/>
</dbReference>
<dbReference type="PANTHER" id="PTHR36174">
    <property type="entry name" value="LIPID II:GLYCINE GLYCYLTRANSFERASE"/>
    <property type="match status" value="1"/>
</dbReference>
<evidence type="ECO:0000256" key="5">
    <source>
        <dbReference type="ARBA" id="ARBA00023315"/>
    </source>
</evidence>
<reference evidence="8 9" key="1">
    <citation type="submission" date="2019-01" db="EMBL/GenBank/DDBJ databases">
        <title>Genome sequencing of strain 2JSPR-7.</title>
        <authorList>
            <person name="Heo J."/>
            <person name="Kim S.-J."/>
            <person name="Kim J.-S."/>
            <person name="Hong S.-B."/>
            <person name="Kwon S.-W."/>
        </authorList>
    </citation>
    <scope>NUCLEOTIDE SEQUENCE [LARGE SCALE GENOMIC DNA]</scope>
    <source>
        <strain evidence="8 9">2JSPR-7</strain>
    </source>
</reference>
<keyword evidence="5" id="KW-0012">Acyltransferase</keyword>
<dbReference type="GO" id="GO:0009252">
    <property type="term" value="P:peptidoglycan biosynthetic process"/>
    <property type="evidence" value="ECO:0007669"/>
    <property type="project" value="UniProtKB-KW"/>
</dbReference>
<dbReference type="AlphaFoldDB" id="A0A4P6EKA6"/>
<dbReference type="Pfam" id="PF13480">
    <property type="entry name" value="Acetyltransf_6"/>
    <property type="match status" value="1"/>
</dbReference>
<organism evidence="8 9">
    <name type="scientific">Xylanimonas allomyrinae</name>
    <dbReference type="NCBI Taxonomy" id="2509459"/>
    <lineage>
        <taxon>Bacteria</taxon>
        <taxon>Bacillati</taxon>
        <taxon>Actinomycetota</taxon>
        <taxon>Actinomycetes</taxon>
        <taxon>Micrococcales</taxon>
        <taxon>Promicromonosporaceae</taxon>
        <taxon>Xylanimonas</taxon>
    </lineage>
</organism>
<dbReference type="InterPro" id="IPR038740">
    <property type="entry name" value="BioF2-like_GNAT_dom"/>
</dbReference>
<dbReference type="InterPro" id="IPR050644">
    <property type="entry name" value="PG_Glycine_Bridge_Synth"/>
</dbReference>